<proteinExistence type="predicted"/>
<dbReference type="InParanoid" id="A0A2R5G4E2"/>
<reference evidence="2 3" key="1">
    <citation type="submission" date="2017-12" db="EMBL/GenBank/DDBJ databases">
        <title>Sequencing, de novo assembly and annotation of complete genome of a new Thraustochytrid species, strain FCC1311.</title>
        <authorList>
            <person name="Sedici K."/>
            <person name="Godart F."/>
            <person name="Aiese Cigliano R."/>
            <person name="Sanseverino W."/>
            <person name="Barakat M."/>
            <person name="Ortet P."/>
            <person name="Marechal E."/>
            <person name="Cagnac O."/>
            <person name="Amato A."/>
        </authorList>
    </citation>
    <scope>NUCLEOTIDE SEQUENCE [LARGE SCALE GENOMIC DNA]</scope>
</reference>
<feature type="region of interest" description="Disordered" evidence="1">
    <location>
        <begin position="268"/>
        <end position="306"/>
    </location>
</feature>
<accession>A0A2R5G4E2</accession>
<feature type="compositionally biased region" description="Basic and acidic residues" evidence="1">
    <location>
        <begin position="46"/>
        <end position="62"/>
    </location>
</feature>
<feature type="compositionally biased region" description="Basic and acidic residues" evidence="1">
    <location>
        <begin position="15"/>
        <end position="36"/>
    </location>
</feature>
<dbReference type="Proteomes" id="UP000241890">
    <property type="component" value="Unassembled WGS sequence"/>
</dbReference>
<evidence type="ECO:0000313" key="3">
    <source>
        <dbReference type="Proteomes" id="UP000241890"/>
    </source>
</evidence>
<evidence type="ECO:0000256" key="1">
    <source>
        <dbReference type="SAM" id="MobiDB-lite"/>
    </source>
</evidence>
<sequence length="378" mass="41602">MAGVDVATRPLHVPRLGDDLCEEAKTHDEVDGEPRDQSPAPTLINLRDETAKVAAEHQEHAPLKRPVHRPSQMEKRRHPMRPQQRVFQEKQQRQQRQHRRSLDKAASFFLQTGFQRRHNDSNNNANTDKDVSENHNLNRSNIFSHTSKTEAMHMRQDLVEPAPGASPSMPAMSQGGHRRVRSTELQCSGTSFFDTDDANDFSAASVAAKTLTGPDSRRTNNDDDDDDIASTRKLMCTMDIGGGNRTTGTHLEPPKPVVGADKCVFKSPALTGGLKRPRSNLTLSSTTADVKSQDQPSAAPRLGATRKRARLVRRDARSAPCTWNAAEQKASMLFLQHIQTRLRDLMPKTRALPDSPLSSTSSQSSSSSEGPSSPGSGL</sequence>
<keyword evidence="3" id="KW-1185">Reference proteome</keyword>
<feature type="compositionally biased region" description="Polar residues" evidence="1">
    <location>
        <begin position="279"/>
        <end position="296"/>
    </location>
</feature>
<protein>
    <submittedName>
        <fullName evidence="2">Uncharacterized protein</fullName>
    </submittedName>
</protein>
<gene>
    <name evidence="2" type="ORF">FCC1311_008762</name>
</gene>
<name>A0A2R5G4E2_9STRA</name>
<evidence type="ECO:0000313" key="2">
    <source>
        <dbReference type="EMBL" id="GBG24658.1"/>
    </source>
</evidence>
<feature type="compositionally biased region" description="Low complexity" evidence="1">
    <location>
        <begin position="355"/>
        <end position="378"/>
    </location>
</feature>
<dbReference type="EMBL" id="BEYU01000008">
    <property type="protein sequence ID" value="GBG24658.1"/>
    <property type="molecule type" value="Genomic_DNA"/>
</dbReference>
<dbReference type="AlphaFoldDB" id="A0A2R5G4E2"/>
<feature type="region of interest" description="Disordered" evidence="1">
    <location>
        <begin position="1"/>
        <end position="139"/>
    </location>
</feature>
<feature type="region of interest" description="Disordered" evidence="1">
    <location>
        <begin position="345"/>
        <end position="378"/>
    </location>
</feature>
<feature type="region of interest" description="Disordered" evidence="1">
    <location>
        <begin position="160"/>
        <end position="183"/>
    </location>
</feature>
<organism evidence="2 3">
    <name type="scientific">Hondaea fermentalgiana</name>
    <dbReference type="NCBI Taxonomy" id="2315210"/>
    <lineage>
        <taxon>Eukaryota</taxon>
        <taxon>Sar</taxon>
        <taxon>Stramenopiles</taxon>
        <taxon>Bigyra</taxon>
        <taxon>Labyrinthulomycetes</taxon>
        <taxon>Thraustochytrida</taxon>
        <taxon>Thraustochytriidae</taxon>
        <taxon>Hondaea</taxon>
    </lineage>
</organism>
<comment type="caution">
    <text evidence="2">The sequence shown here is derived from an EMBL/GenBank/DDBJ whole genome shotgun (WGS) entry which is preliminary data.</text>
</comment>
<feature type="compositionally biased region" description="Low complexity" evidence="1">
    <location>
        <begin position="161"/>
        <end position="173"/>
    </location>
</feature>